<reference evidence="2 3" key="1">
    <citation type="submission" date="2024-04" db="EMBL/GenBank/DDBJ databases">
        <title>Polymorphospora sp. isolated from Baiyangdian Lake in Xiong'an New Area.</title>
        <authorList>
            <person name="Zhang X."/>
            <person name="Liu J."/>
        </authorList>
    </citation>
    <scope>NUCLEOTIDE SEQUENCE [LARGE SCALE GENOMIC DNA]</scope>
    <source>
        <strain evidence="2 3">2-325</strain>
    </source>
</reference>
<evidence type="ECO:0000256" key="1">
    <source>
        <dbReference type="SAM" id="MobiDB-lite"/>
    </source>
</evidence>
<dbReference type="RefSeq" id="WP_375733325.1">
    <property type="nucleotide sequence ID" value="NZ_JBCGDC010000011.1"/>
</dbReference>
<organism evidence="2 3">
    <name type="scientific">Polymorphospora lycopeni</name>
    <dbReference type="NCBI Taxonomy" id="3140240"/>
    <lineage>
        <taxon>Bacteria</taxon>
        <taxon>Bacillati</taxon>
        <taxon>Actinomycetota</taxon>
        <taxon>Actinomycetes</taxon>
        <taxon>Micromonosporales</taxon>
        <taxon>Micromonosporaceae</taxon>
        <taxon>Polymorphospora</taxon>
    </lineage>
</organism>
<evidence type="ECO:0000313" key="3">
    <source>
        <dbReference type="Proteomes" id="UP001582793"/>
    </source>
</evidence>
<name>A0ABV5CL08_9ACTN</name>
<keyword evidence="3" id="KW-1185">Reference proteome</keyword>
<proteinExistence type="predicted"/>
<gene>
    <name evidence="2" type="ORF">AAFH96_05760</name>
</gene>
<dbReference type="EMBL" id="JBCGDC010000011">
    <property type="protein sequence ID" value="MFB6392610.1"/>
    <property type="molecule type" value="Genomic_DNA"/>
</dbReference>
<feature type="region of interest" description="Disordered" evidence="1">
    <location>
        <begin position="242"/>
        <end position="266"/>
    </location>
</feature>
<evidence type="ECO:0000313" key="2">
    <source>
        <dbReference type="EMBL" id="MFB6392610.1"/>
    </source>
</evidence>
<dbReference type="Proteomes" id="UP001582793">
    <property type="component" value="Unassembled WGS sequence"/>
</dbReference>
<sequence length="266" mass="29330">MRYYATASTERVRDAMRADYLGQIITPAAGNRLEPWVDWIADNGIYSNAYPGDAGYLSWLASHSEMRARCRFAVAPDVVADHTRTLERSWPLLRPIRQIVGRVAICAQNGATPDDMPWDYLDAIFLAGIVECAPCSYVPELAELPAATCPHCSGPLAEWKIGEAAAAVTAEAKRRGKWVHMGRVNSADRIARARQMGVDSGDGTYLAYGPDINLIRLLEWLNPGDFRFMRAESSARLRPARSAQGGLFELPDPHTSQPAARRMEAA</sequence>
<comment type="caution">
    <text evidence="2">The sequence shown here is derived from an EMBL/GenBank/DDBJ whole genome shotgun (WGS) entry which is preliminary data.</text>
</comment>
<accession>A0ABV5CL08</accession>
<protein>
    <submittedName>
        <fullName evidence="2">Uncharacterized protein</fullName>
    </submittedName>
</protein>